<proteinExistence type="predicted"/>
<organism evidence="1">
    <name type="scientific">marine sediment metagenome</name>
    <dbReference type="NCBI Taxonomy" id="412755"/>
    <lineage>
        <taxon>unclassified sequences</taxon>
        <taxon>metagenomes</taxon>
        <taxon>ecological metagenomes</taxon>
    </lineage>
</organism>
<accession>X1GB78</accession>
<reference evidence="1" key="1">
    <citation type="journal article" date="2014" name="Front. Microbiol.">
        <title>High frequency of phylogenetically diverse reductive dehalogenase-homologous genes in deep subseafloor sedimentary metagenomes.</title>
        <authorList>
            <person name="Kawai M."/>
            <person name="Futagami T."/>
            <person name="Toyoda A."/>
            <person name="Takaki Y."/>
            <person name="Nishi S."/>
            <person name="Hori S."/>
            <person name="Arai W."/>
            <person name="Tsubouchi T."/>
            <person name="Morono Y."/>
            <person name="Uchiyama I."/>
            <person name="Ito T."/>
            <person name="Fujiyama A."/>
            <person name="Inagaki F."/>
            <person name="Takami H."/>
        </authorList>
    </citation>
    <scope>NUCLEOTIDE SEQUENCE</scope>
    <source>
        <strain evidence="1">Expedition CK06-06</strain>
    </source>
</reference>
<name>X1GB78_9ZZZZ</name>
<sequence>MQTFCEDTFEFKTLVDPVATYQFKEIPESPTLRIVPGRPVRAVCVTPSQVRVNESFVYHLKLEDTWGNPIDKPTEMWHLGFPSAGVNTIVAKDGKTELSSRSNPIEVTSNKVSLHPYWGDFHGQSEETIDTNTIEDYLTFARDYALLDICAHQG</sequence>
<feature type="non-terminal residue" evidence="1">
    <location>
        <position position="154"/>
    </location>
</feature>
<evidence type="ECO:0000313" key="1">
    <source>
        <dbReference type="EMBL" id="GAH38849.1"/>
    </source>
</evidence>
<gene>
    <name evidence="1" type="ORF">S03H2_24484</name>
</gene>
<comment type="caution">
    <text evidence="1">The sequence shown here is derived from an EMBL/GenBank/DDBJ whole genome shotgun (WGS) entry which is preliminary data.</text>
</comment>
<dbReference type="AlphaFoldDB" id="X1GB78"/>
<protein>
    <submittedName>
        <fullName evidence="1">Uncharacterized protein</fullName>
    </submittedName>
</protein>
<dbReference type="EMBL" id="BARU01013611">
    <property type="protein sequence ID" value="GAH38849.1"/>
    <property type="molecule type" value="Genomic_DNA"/>
</dbReference>